<dbReference type="PANTHER" id="PTHR37163">
    <property type="entry name" value="CONSERVED PROTEIN"/>
    <property type="match status" value="1"/>
</dbReference>
<name>A0ABD3QLB7_9STRA</name>
<protein>
    <submittedName>
        <fullName evidence="2">Uncharacterized protein</fullName>
    </submittedName>
</protein>
<organism evidence="2 3">
    <name type="scientific">Cyclotella atomus</name>
    <dbReference type="NCBI Taxonomy" id="382360"/>
    <lineage>
        <taxon>Eukaryota</taxon>
        <taxon>Sar</taxon>
        <taxon>Stramenopiles</taxon>
        <taxon>Ochrophyta</taxon>
        <taxon>Bacillariophyta</taxon>
        <taxon>Coscinodiscophyceae</taxon>
        <taxon>Thalassiosirophycidae</taxon>
        <taxon>Stephanodiscales</taxon>
        <taxon>Stephanodiscaceae</taxon>
        <taxon>Cyclotella</taxon>
    </lineage>
</organism>
<feature type="region of interest" description="Disordered" evidence="1">
    <location>
        <begin position="1"/>
        <end position="26"/>
    </location>
</feature>
<dbReference type="Pfam" id="PF04417">
    <property type="entry name" value="DUF501"/>
    <property type="match status" value="1"/>
</dbReference>
<dbReference type="PANTHER" id="PTHR37163:SF1">
    <property type="entry name" value="DUF501 DOMAIN-CONTAINING PROTEIN"/>
    <property type="match status" value="1"/>
</dbReference>
<evidence type="ECO:0000313" key="3">
    <source>
        <dbReference type="Proteomes" id="UP001530400"/>
    </source>
</evidence>
<feature type="region of interest" description="Disordered" evidence="1">
    <location>
        <begin position="64"/>
        <end position="83"/>
    </location>
</feature>
<accession>A0ABD3QLB7</accession>
<reference evidence="2 3" key="1">
    <citation type="submission" date="2024-10" db="EMBL/GenBank/DDBJ databases">
        <title>Updated reference genomes for cyclostephanoid diatoms.</title>
        <authorList>
            <person name="Roberts W.R."/>
            <person name="Alverson A.J."/>
        </authorList>
    </citation>
    <scope>NUCLEOTIDE SEQUENCE [LARGE SCALE GENOMIC DNA]</scope>
    <source>
        <strain evidence="2 3">AJA010-31</strain>
    </source>
</reference>
<sequence length="374" mass="41905">MMSTPPLKPKRSRPGRSSRRRKRKARSILDAAASLVEADAKSSAPDVPADRHITLEGVKIRRKEFRRNNDEDGSDDSLDRGDEQQLTSQLGFLPGNAVCVAARLSAEFSQSTTSKDQSQQLHAPSVVKLYPMVIRDSYHGGKTDGRKFKGRRRGGMRTVDTKSVSTSDATKEVNNSVEENAEDFTDQLSKERCWFIDSGTTNRSQIIEPFPTLYWLTSPILRSHISQIELSKTHGVQMMEQRLKSSTHFLEQMARAHNSYGEARWALLTDIDKEEVLKRGWGDALGVGRGVAGIRPKKSKDVDGNDAETWDGIKCLHAHAAHYLAQVEEWRVLANAKNDTDDLLNLIRKCDGNDINLVGKWTIEAVLELVQQQL</sequence>
<gene>
    <name evidence="2" type="ORF">ACHAWO_002746</name>
</gene>
<comment type="caution">
    <text evidence="2">The sequence shown here is derived from an EMBL/GenBank/DDBJ whole genome shotgun (WGS) entry which is preliminary data.</text>
</comment>
<dbReference type="AlphaFoldDB" id="A0ABD3QLB7"/>
<feature type="compositionally biased region" description="Basic residues" evidence="1">
    <location>
        <begin position="8"/>
        <end position="26"/>
    </location>
</feature>
<evidence type="ECO:0000313" key="2">
    <source>
        <dbReference type="EMBL" id="KAL3801175.1"/>
    </source>
</evidence>
<evidence type="ECO:0000256" key="1">
    <source>
        <dbReference type="SAM" id="MobiDB-lite"/>
    </source>
</evidence>
<proteinExistence type="predicted"/>
<feature type="region of interest" description="Disordered" evidence="1">
    <location>
        <begin position="140"/>
        <end position="174"/>
    </location>
</feature>
<keyword evidence="3" id="KW-1185">Reference proteome</keyword>
<feature type="compositionally biased region" description="Polar residues" evidence="1">
    <location>
        <begin position="161"/>
        <end position="174"/>
    </location>
</feature>
<dbReference type="InterPro" id="IPR007511">
    <property type="entry name" value="DUF501"/>
</dbReference>
<dbReference type="Proteomes" id="UP001530400">
    <property type="component" value="Unassembled WGS sequence"/>
</dbReference>
<dbReference type="EMBL" id="JALLPJ020000144">
    <property type="protein sequence ID" value="KAL3801175.1"/>
    <property type="molecule type" value="Genomic_DNA"/>
</dbReference>